<evidence type="ECO:0000256" key="10">
    <source>
        <dbReference type="ARBA" id="ARBA00052111"/>
    </source>
</evidence>
<dbReference type="Gene3D" id="3.90.180.10">
    <property type="entry name" value="Medium-chain alcohol dehydrogenases, catalytic domain"/>
    <property type="match status" value="1"/>
</dbReference>
<gene>
    <name evidence="14" type="ORF">ALP32_100972</name>
</gene>
<evidence type="ECO:0000256" key="5">
    <source>
        <dbReference type="ARBA" id="ARBA00022833"/>
    </source>
</evidence>
<feature type="compositionally biased region" description="Polar residues" evidence="12">
    <location>
        <begin position="89"/>
        <end position="98"/>
    </location>
</feature>
<dbReference type="EMBL" id="RBTX01000498">
    <property type="protein sequence ID" value="RMU29232.1"/>
    <property type="molecule type" value="Genomic_DNA"/>
</dbReference>
<dbReference type="EC" id="1.2.1.46" evidence="8"/>
<dbReference type="SUPFAM" id="SSF50129">
    <property type="entry name" value="GroES-like"/>
    <property type="match status" value="1"/>
</dbReference>
<dbReference type="SUPFAM" id="SSF51735">
    <property type="entry name" value="NAD(P)-binding Rossmann-fold domains"/>
    <property type="match status" value="1"/>
</dbReference>
<dbReference type="Proteomes" id="UP000281514">
    <property type="component" value="Unassembled WGS sequence"/>
</dbReference>
<dbReference type="Gene3D" id="3.40.50.720">
    <property type="entry name" value="NAD(P)-binding Rossmann-like Domain"/>
    <property type="match status" value="1"/>
</dbReference>
<keyword evidence="6" id="KW-0560">Oxidoreductase</keyword>
<dbReference type="InterPro" id="IPR002328">
    <property type="entry name" value="ADH_Zn_CS"/>
</dbReference>
<dbReference type="PANTHER" id="PTHR42813">
    <property type="entry name" value="ZINC-TYPE ALCOHOL DEHYDROGENASE-LIKE"/>
    <property type="match status" value="1"/>
</dbReference>
<comment type="similarity">
    <text evidence="2">Belongs to the zinc-containing alcohol dehydrogenase family.</text>
</comment>
<dbReference type="Pfam" id="PF08240">
    <property type="entry name" value="ADH_N"/>
    <property type="match status" value="1"/>
</dbReference>
<evidence type="ECO:0000256" key="1">
    <source>
        <dbReference type="ARBA" id="ARBA00001947"/>
    </source>
</evidence>
<keyword evidence="7" id="KW-0520">NAD</keyword>
<name>A0A3M5T711_9PSED</name>
<dbReference type="InterPro" id="IPR014184">
    <property type="entry name" value="HCHO_DH_non_GSH"/>
</dbReference>
<accession>A0A3M5T711</accession>
<feature type="domain" description="Alcohol dehydrogenase-like N-terminal" evidence="13">
    <location>
        <begin position="181"/>
        <end position="300"/>
    </location>
</feature>
<evidence type="ECO:0000256" key="2">
    <source>
        <dbReference type="ARBA" id="ARBA00008072"/>
    </source>
</evidence>
<comment type="cofactor">
    <cofactor evidence="1">
        <name>Zn(2+)</name>
        <dbReference type="ChEBI" id="CHEBI:29105"/>
    </cofactor>
</comment>
<dbReference type="PROSITE" id="PS00059">
    <property type="entry name" value="ADH_ZINC"/>
    <property type="match status" value="1"/>
</dbReference>
<evidence type="ECO:0000256" key="11">
    <source>
        <dbReference type="ARBA" id="ARBA00071904"/>
    </source>
</evidence>
<keyword evidence="4" id="KW-0479">Metal-binding</keyword>
<evidence type="ECO:0000259" key="13">
    <source>
        <dbReference type="Pfam" id="PF08240"/>
    </source>
</evidence>
<dbReference type="NCBIfam" id="TIGR02819">
    <property type="entry name" value="fdhA_non_GSH"/>
    <property type="match status" value="1"/>
</dbReference>
<comment type="catalytic activity">
    <reaction evidence="10">
        <text>acetaldehyde + NAD(+) + H2O = acetate + NADH + 2 H(+)</text>
        <dbReference type="Rhea" id="RHEA:25294"/>
        <dbReference type="ChEBI" id="CHEBI:15343"/>
        <dbReference type="ChEBI" id="CHEBI:15377"/>
        <dbReference type="ChEBI" id="CHEBI:15378"/>
        <dbReference type="ChEBI" id="CHEBI:30089"/>
        <dbReference type="ChEBI" id="CHEBI:57540"/>
        <dbReference type="ChEBI" id="CHEBI:57945"/>
    </reaction>
</comment>
<organism evidence="14 15">
    <name type="scientific">Pseudomonas avellanae</name>
    <dbReference type="NCBI Taxonomy" id="46257"/>
    <lineage>
        <taxon>Bacteria</taxon>
        <taxon>Pseudomonadati</taxon>
        <taxon>Pseudomonadota</taxon>
        <taxon>Gammaproteobacteria</taxon>
        <taxon>Pseudomonadales</taxon>
        <taxon>Pseudomonadaceae</taxon>
        <taxon>Pseudomonas</taxon>
    </lineage>
</organism>
<dbReference type="InterPro" id="IPR036291">
    <property type="entry name" value="NAD(P)-bd_dom_sf"/>
</dbReference>
<dbReference type="GO" id="GO:0018467">
    <property type="term" value="F:formaldehyde dehydrogenase (NAD+) activity"/>
    <property type="evidence" value="ECO:0007669"/>
    <property type="project" value="UniProtKB-EC"/>
</dbReference>
<evidence type="ECO:0000313" key="15">
    <source>
        <dbReference type="Proteomes" id="UP000281514"/>
    </source>
</evidence>
<evidence type="ECO:0000256" key="3">
    <source>
        <dbReference type="ARBA" id="ARBA00011881"/>
    </source>
</evidence>
<comment type="catalytic activity">
    <reaction evidence="9">
        <text>formaldehyde + NAD(+) + H2O = formate + NADH + 2 H(+)</text>
        <dbReference type="Rhea" id="RHEA:16425"/>
        <dbReference type="ChEBI" id="CHEBI:15377"/>
        <dbReference type="ChEBI" id="CHEBI:15378"/>
        <dbReference type="ChEBI" id="CHEBI:15740"/>
        <dbReference type="ChEBI" id="CHEBI:16842"/>
        <dbReference type="ChEBI" id="CHEBI:57540"/>
        <dbReference type="ChEBI" id="CHEBI:57945"/>
        <dbReference type="EC" id="1.2.1.46"/>
    </reaction>
</comment>
<sequence>MPQAGWQGDQYPSLLAARFQRCKTVPSGLRQRREACRRHGALHQQRSGRRPDHCPRRRSGRSQPLPRRPDCQGSRHRRADTGPRGGLSHRTTGVSQRQQDGGFIAASCKLQAASCKLQAASKEFFLSLEACNCFSLLHNNKSEATCMSGNRGVVYLGAGKVEVQSIPFPKMEDPRGKRIEHGVILRVISTNICGSDQHMVRGRTTAQTGLVLGHEITGEVLEAGRDVEHLKVGDLVSVPFNVACGRCRSCKEQNTGVCLTVNPARPGGAYGYVDMGDWVGGQAEYVLVPYADFNLLKLPDRDAAMEKIRDLTCLSDILPTGYHGAVTAGVGPGSTVYVAGAGPVGLAAAASARLLGAAVVIVGDVNPTRLIHAKAQGFEIADLSQDTPLHEQIAALLGEPEVDCAIDAVGFEARGHGHAGAQAEAPATVLNSLMGVVRVAGKIGIPGLYVTEDPGAVDAAAKMGSLSIRLGLGWAKSHSFHTGQTPVMKYNRQLMQAIMWDRIKIADVVGVEVISLDDAPRGYGEFDAGVPKKFVIDPHGLFGGV</sequence>
<evidence type="ECO:0000256" key="4">
    <source>
        <dbReference type="ARBA" id="ARBA00022723"/>
    </source>
</evidence>
<comment type="subunit">
    <text evidence="3">Homotetramer.</text>
</comment>
<evidence type="ECO:0000256" key="6">
    <source>
        <dbReference type="ARBA" id="ARBA00023002"/>
    </source>
</evidence>
<feature type="region of interest" description="Disordered" evidence="12">
    <location>
        <begin position="37"/>
        <end position="98"/>
    </location>
</feature>
<evidence type="ECO:0000256" key="9">
    <source>
        <dbReference type="ARBA" id="ARBA00050672"/>
    </source>
</evidence>
<evidence type="ECO:0000313" key="14">
    <source>
        <dbReference type="EMBL" id="RMU29232.1"/>
    </source>
</evidence>
<evidence type="ECO:0000256" key="12">
    <source>
        <dbReference type="SAM" id="MobiDB-lite"/>
    </source>
</evidence>
<dbReference type="CDD" id="cd08282">
    <property type="entry name" value="PFDH_like"/>
    <property type="match status" value="1"/>
</dbReference>
<dbReference type="InterPro" id="IPR011032">
    <property type="entry name" value="GroES-like_sf"/>
</dbReference>
<protein>
    <recommendedName>
        <fullName evidence="11">Glutathione-independent formaldehyde dehydrogenase</fullName>
        <ecNumber evidence="8">1.2.1.46</ecNumber>
    </recommendedName>
</protein>
<dbReference type="InterPro" id="IPR013154">
    <property type="entry name" value="ADH-like_N"/>
</dbReference>
<dbReference type="FunFam" id="3.40.50.720:FF:000166">
    <property type="entry name" value="Glutathione-independent formaldehyde dehydrogenase"/>
    <property type="match status" value="1"/>
</dbReference>
<proteinExistence type="inferred from homology"/>
<keyword evidence="5" id="KW-0862">Zinc</keyword>
<dbReference type="PANTHER" id="PTHR42813:SF3">
    <property type="entry name" value="GLUTATHIONE-INDEPENDENT FORMALDEHYDE DEHYDROGENASE"/>
    <property type="match status" value="1"/>
</dbReference>
<evidence type="ECO:0000256" key="7">
    <source>
        <dbReference type="ARBA" id="ARBA00023027"/>
    </source>
</evidence>
<comment type="caution">
    <text evidence="14">The sequence shown here is derived from an EMBL/GenBank/DDBJ whole genome shotgun (WGS) entry which is preliminary data.</text>
</comment>
<reference evidence="14 15" key="1">
    <citation type="submission" date="2018-08" db="EMBL/GenBank/DDBJ databases">
        <title>Recombination of ecologically and evolutionarily significant loci maintains genetic cohesion in the Pseudomonas syringae species complex.</title>
        <authorList>
            <person name="Dillon M."/>
            <person name="Thakur S."/>
            <person name="Almeida R.N.D."/>
            <person name="Weir B.S."/>
            <person name="Guttman D.S."/>
        </authorList>
    </citation>
    <scope>NUCLEOTIDE SEQUENCE [LARGE SCALE GENOMIC DNA]</scope>
    <source>
        <strain evidence="14 15">ICMP 9749</strain>
    </source>
</reference>
<evidence type="ECO:0000256" key="8">
    <source>
        <dbReference type="ARBA" id="ARBA00044057"/>
    </source>
</evidence>
<dbReference type="GO" id="GO:0008270">
    <property type="term" value="F:zinc ion binding"/>
    <property type="evidence" value="ECO:0007669"/>
    <property type="project" value="InterPro"/>
</dbReference>
<dbReference type="AlphaFoldDB" id="A0A3M5T711"/>